<dbReference type="SUPFAM" id="SSF81345">
    <property type="entry name" value="ABC transporter involved in vitamin B12 uptake, BtuC"/>
    <property type="match status" value="1"/>
</dbReference>
<dbReference type="InterPro" id="IPR001626">
    <property type="entry name" value="ABC_TroCD"/>
</dbReference>
<dbReference type="Pfam" id="PF00950">
    <property type="entry name" value="ABC-3"/>
    <property type="match status" value="1"/>
</dbReference>
<feature type="transmembrane region" description="Helical" evidence="7">
    <location>
        <begin position="88"/>
        <end position="112"/>
    </location>
</feature>
<feature type="transmembrane region" description="Helical" evidence="7">
    <location>
        <begin position="219"/>
        <end position="239"/>
    </location>
</feature>
<feature type="transmembrane region" description="Helical" evidence="7">
    <location>
        <begin position="245"/>
        <end position="262"/>
    </location>
</feature>
<evidence type="ECO:0000256" key="2">
    <source>
        <dbReference type="ARBA" id="ARBA00008034"/>
    </source>
</evidence>
<evidence type="ECO:0000256" key="5">
    <source>
        <dbReference type="ARBA" id="ARBA00023136"/>
    </source>
</evidence>
<name>A0A1G2AS61_9BACT</name>
<sequence>MIDFLQYDFMIRALAAGIAIALIAPMIGTFLVMRRYAYMADTLAHIALVGVALGLLLNINPVIAAVVITIVAALGIEQIRQNKKILSEAVLALFLSGSLAIAIVLVNLGHGVNTDLASFLFGSIATVAPHEVAIIIILGIVALTVILIFYKEFFLVTFDEELAYAEGLPTKTFNTLLVMLAGIAVALAMRIVGILLIGALMVIPVTTAIQFGRSFRQTFLIAILLSLTATITGLVLSYFLDLAPGGTIVIIALIFFIFSLFTKR</sequence>
<accession>A0A1G2AS61</accession>
<evidence type="ECO:0000313" key="8">
    <source>
        <dbReference type="EMBL" id="OGY79369.1"/>
    </source>
</evidence>
<keyword evidence="6" id="KW-0813">Transport</keyword>
<gene>
    <name evidence="8" type="ORF">A3B74_00815</name>
</gene>
<dbReference type="Proteomes" id="UP000177165">
    <property type="component" value="Unassembled WGS sequence"/>
</dbReference>
<dbReference type="Gene3D" id="1.10.3470.10">
    <property type="entry name" value="ABC transporter involved in vitamin B12 uptake, BtuC"/>
    <property type="match status" value="1"/>
</dbReference>
<dbReference type="PANTHER" id="PTHR30477:SF0">
    <property type="entry name" value="METAL TRANSPORT SYSTEM MEMBRANE PROTEIN TM_0125-RELATED"/>
    <property type="match status" value="1"/>
</dbReference>
<comment type="similarity">
    <text evidence="2 6">Belongs to the ABC-3 integral membrane protein family.</text>
</comment>
<feature type="transmembrane region" description="Helical" evidence="7">
    <location>
        <begin position="12"/>
        <end position="33"/>
    </location>
</feature>
<dbReference type="GO" id="GO:0010043">
    <property type="term" value="P:response to zinc ion"/>
    <property type="evidence" value="ECO:0007669"/>
    <property type="project" value="TreeGrafter"/>
</dbReference>
<organism evidence="8 9">
    <name type="scientific">Candidatus Kerfeldbacteria bacterium RIFCSPHIGHO2_02_FULL_42_14</name>
    <dbReference type="NCBI Taxonomy" id="1798540"/>
    <lineage>
        <taxon>Bacteria</taxon>
        <taxon>Candidatus Kerfeldiibacteriota</taxon>
    </lineage>
</organism>
<comment type="caution">
    <text evidence="8">The sequence shown here is derived from an EMBL/GenBank/DDBJ whole genome shotgun (WGS) entry which is preliminary data.</text>
</comment>
<comment type="subcellular location">
    <subcellularLocation>
        <location evidence="6">Cell membrane</location>
        <topology evidence="6">Multi-pass membrane protein</topology>
    </subcellularLocation>
    <subcellularLocation>
        <location evidence="1">Membrane</location>
        <topology evidence="1">Multi-pass membrane protein</topology>
    </subcellularLocation>
</comment>
<dbReference type="GO" id="GO:0055085">
    <property type="term" value="P:transmembrane transport"/>
    <property type="evidence" value="ECO:0007669"/>
    <property type="project" value="InterPro"/>
</dbReference>
<feature type="transmembrane region" description="Helical" evidence="7">
    <location>
        <begin position="132"/>
        <end position="150"/>
    </location>
</feature>
<feature type="transmembrane region" description="Helical" evidence="7">
    <location>
        <begin position="171"/>
        <end position="188"/>
    </location>
</feature>
<keyword evidence="4 7" id="KW-1133">Transmembrane helix</keyword>
<evidence type="ECO:0000256" key="7">
    <source>
        <dbReference type="SAM" id="Phobius"/>
    </source>
</evidence>
<dbReference type="InterPro" id="IPR037294">
    <property type="entry name" value="ABC_BtuC-like"/>
</dbReference>
<dbReference type="PANTHER" id="PTHR30477">
    <property type="entry name" value="ABC-TRANSPORTER METAL-BINDING PROTEIN"/>
    <property type="match status" value="1"/>
</dbReference>
<evidence type="ECO:0000256" key="1">
    <source>
        <dbReference type="ARBA" id="ARBA00004141"/>
    </source>
</evidence>
<dbReference type="STRING" id="1798540.A3B74_00815"/>
<reference evidence="8 9" key="1">
    <citation type="journal article" date="2016" name="Nat. Commun.">
        <title>Thousands of microbial genomes shed light on interconnected biogeochemical processes in an aquifer system.</title>
        <authorList>
            <person name="Anantharaman K."/>
            <person name="Brown C.T."/>
            <person name="Hug L.A."/>
            <person name="Sharon I."/>
            <person name="Castelle C.J."/>
            <person name="Probst A.J."/>
            <person name="Thomas B.C."/>
            <person name="Singh A."/>
            <person name="Wilkins M.J."/>
            <person name="Karaoz U."/>
            <person name="Brodie E.L."/>
            <person name="Williams K.H."/>
            <person name="Hubbard S.S."/>
            <person name="Banfield J.F."/>
        </authorList>
    </citation>
    <scope>NUCLEOTIDE SEQUENCE [LARGE SCALE GENOMIC DNA]</scope>
</reference>
<dbReference type="GO" id="GO:0043190">
    <property type="term" value="C:ATP-binding cassette (ABC) transporter complex"/>
    <property type="evidence" value="ECO:0007669"/>
    <property type="project" value="InterPro"/>
</dbReference>
<evidence type="ECO:0000313" key="9">
    <source>
        <dbReference type="Proteomes" id="UP000177165"/>
    </source>
</evidence>
<keyword evidence="5 7" id="KW-0472">Membrane</keyword>
<protein>
    <submittedName>
        <fullName evidence="8">Metal ABC transporter permease</fullName>
    </submittedName>
</protein>
<evidence type="ECO:0000256" key="4">
    <source>
        <dbReference type="ARBA" id="ARBA00022989"/>
    </source>
</evidence>
<dbReference type="AlphaFoldDB" id="A0A1G2AS61"/>
<dbReference type="EMBL" id="MHKB01000009">
    <property type="protein sequence ID" value="OGY79369.1"/>
    <property type="molecule type" value="Genomic_DNA"/>
</dbReference>
<keyword evidence="3 6" id="KW-0812">Transmembrane</keyword>
<evidence type="ECO:0000256" key="6">
    <source>
        <dbReference type="RuleBase" id="RU003943"/>
    </source>
</evidence>
<feature type="transmembrane region" description="Helical" evidence="7">
    <location>
        <begin position="45"/>
        <end position="76"/>
    </location>
</feature>
<proteinExistence type="inferred from homology"/>
<evidence type="ECO:0000256" key="3">
    <source>
        <dbReference type="ARBA" id="ARBA00022692"/>
    </source>
</evidence>